<dbReference type="GO" id="GO:0009236">
    <property type="term" value="P:cobalamin biosynthetic process"/>
    <property type="evidence" value="ECO:0007669"/>
    <property type="project" value="UniProtKB-KW"/>
</dbReference>
<reference evidence="10" key="1">
    <citation type="submission" date="2021-03" db="EMBL/GenBank/DDBJ databases">
        <title>Complete Genome of Pseudoalteromonas xiamenensis STKMTI.2, a new potential marine bacterium producing anti-Vibrio compounds.</title>
        <authorList>
            <person name="Handayani D.P."/>
            <person name="Isnansetyo A."/>
            <person name="Istiqomah I."/>
            <person name="Jumina J."/>
        </authorList>
    </citation>
    <scope>NUCLEOTIDE SEQUENCE</scope>
    <source>
        <strain evidence="10">STKMTI.2</strain>
    </source>
</reference>
<dbReference type="PANTHER" id="PTHR34308">
    <property type="entry name" value="COBALAMIN BIOSYNTHESIS PROTEIN CBIB"/>
    <property type="match status" value="1"/>
</dbReference>
<keyword evidence="11" id="KW-1185">Reference proteome</keyword>
<evidence type="ECO:0000256" key="1">
    <source>
        <dbReference type="ARBA" id="ARBA00004651"/>
    </source>
</evidence>
<keyword evidence="6 9" id="KW-0812">Transmembrane</keyword>
<keyword evidence="8 9" id="KW-0472">Membrane</keyword>
<keyword evidence="5" id="KW-0169">Cobalamin biosynthesis</keyword>
<organism evidence="10 11">
    <name type="scientific">Pseudoalteromonas xiamenensis</name>
    <dbReference type="NCBI Taxonomy" id="882626"/>
    <lineage>
        <taxon>Bacteria</taxon>
        <taxon>Pseudomonadati</taxon>
        <taxon>Pseudomonadota</taxon>
        <taxon>Gammaproteobacteria</taxon>
        <taxon>Alteromonadales</taxon>
        <taxon>Pseudoalteromonadaceae</taxon>
        <taxon>Pseudoalteromonas</taxon>
    </lineage>
</organism>
<evidence type="ECO:0000256" key="5">
    <source>
        <dbReference type="ARBA" id="ARBA00022573"/>
    </source>
</evidence>
<feature type="transmembrane region" description="Helical" evidence="9">
    <location>
        <begin position="183"/>
        <end position="204"/>
    </location>
</feature>
<dbReference type="Proteomes" id="UP000664904">
    <property type="component" value="Chromosome"/>
</dbReference>
<dbReference type="KEGG" id="pxi:J5O05_05595"/>
<dbReference type="GO" id="GO:0048472">
    <property type="term" value="F:threonine-phosphate decarboxylase activity"/>
    <property type="evidence" value="ECO:0007669"/>
    <property type="project" value="InterPro"/>
</dbReference>
<dbReference type="EMBL" id="CP072133">
    <property type="protein sequence ID" value="QTH72329.1"/>
    <property type="molecule type" value="Genomic_DNA"/>
</dbReference>
<evidence type="ECO:0000313" key="10">
    <source>
        <dbReference type="EMBL" id="QTH72329.1"/>
    </source>
</evidence>
<evidence type="ECO:0000256" key="4">
    <source>
        <dbReference type="ARBA" id="ARBA00022475"/>
    </source>
</evidence>
<evidence type="ECO:0000256" key="3">
    <source>
        <dbReference type="ARBA" id="ARBA00006263"/>
    </source>
</evidence>
<protein>
    <submittedName>
        <fullName evidence="10">Cobalamin biosynthesis protein</fullName>
    </submittedName>
</protein>
<gene>
    <name evidence="10" type="ORF">J5O05_05595</name>
</gene>
<proteinExistence type="inferred from homology"/>
<name>A0A975DIN8_9GAMM</name>
<keyword evidence="7 9" id="KW-1133">Transmembrane helix</keyword>
<accession>A0A975DIN8</accession>
<comment type="subcellular location">
    <subcellularLocation>
        <location evidence="1">Cell membrane</location>
        <topology evidence="1">Multi-pass membrane protein</topology>
    </subcellularLocation>
</comment>
<dbReference type="PANTHER" id="PTHR34308:SF1">
    <property type="entry name" value="COBALAMIN BIOSYNTHESIS PROTEIN CBIB"/>
    <property type="match status" value="1"/>
</dbReference>
<evidence type="ECO:0000256" key="6">
    <source>
        <dbReference type="ARBA" id="ARBA00022692"/>
    </source>
</evidence>
<keyword evidence="4" id="KW-1003">Cell membrane</keyword>
<dbReference type="GO" id="GO:0005886">
    <property type="term" value="C:plasma membrane"/>
    <property type="evidence" value="ECO:0007669"/>
    <property type="project" value="UniProtKB-SubCell"/>
</dbReference>
<evidence type="ECO:0000256" key="8">
    <source>
        <dbReference type="ARBA" id="ARBA00023136"/>
    </source>
</evidence>
<comment type="similarity">
    <text evidence="3">Belongs to the CobD/CbiB family.</text>
</comment>
<sequence length="207" mass="23994">MELNQKATAKQMTSQLVARDTTSLSEMGIVKACVESISLNHIRQFWLVILFYVIAGPWLMVTYKLLLLINHAWRTFVLPNSYFLKPLNKTLFILEYPLIRVLIALLSIFQNYKKTWHYIHHYGKHAYQSNSGWILSLFAASLNIQIGGPAHYLGEKLKKTRIGLERPPVPNDLKVATALIRQLQWFGVLFIALIWVLFTFALNFKFK</sequence>
<feature type="transmembrane region" description="Helical" evidence="9">
    <location>
        <begin position="93"/>
        <end position="112"/>
    </location>
</feature>
<evidence type="ECO:0000256" key="7">
    <source>
        <dbReference type="ARBA" id="ARBA00022989"/>
    </source>
</evidence>
<comment type="pathway">
    <text evidence="2">Cofactor biosynthesis; adenosylcobalamin biosynthesis.</text>
</comment>
<feature type="transmembrane region" description="Helical" evidence="9">
    <location>
        <begin position="45"/>
        <end position="73"/>
    </location>
</feature>
<evidence type="ECO:0000256" key="2">
    <source>
        <dbReference type="ARBA" id="ARBA00004953"/>
    </source>
</evidence>
<evidence type="ECO:0000256" key="9">
    <source>
        <dbReference type="SAM" id="Phobius"/>
    </source>
</evidence>
<dbReference type="InterPro" id="IPR004485">
    <property type="entry name" value="Cobalamin_biosynth_CobD/CbiB"/>
</dbReference>
<evidence type="ECO:0000313" key="11">
    <source>
        <dbReference type="Proteomes" id="UP000664904"/>
    </source>
</evidence>
<dbReference type="AlphaFoldDB" id="A0A975DIN8"/>
<feature type="transmembrane region" description="Helical" evidence="9">
    <location>
        <begin position="133"/>
        <end position="154"/>
    </location>
</feature>